<evidence type="ECO:0000256" key="4">
    <source>
        <dbReference type="ARBA" id="ARBA00023136"/>
    </source>
</evidence>
<dbReference type="Proteomes" id="UP000292209">
    <property type="component" value="Unassembled WGS sequence"/>
</dbReference>
<feature type="transmembrane region" description="Helical" evidence="5">
    <location>
        <begin position="12"/>
        <end position="30"/>
    </location>
</feature>
<dbReference type="InterPro" id="IPR050768">
    <property type="entry name" value="UPF0353/GerABKA_families"/>
</dbReference>
<dbReference type="InterPro" id="IPR036465">
    <property type="entry name" value="vWFA_dom_sf"/>
</dbReference>
<keyword evidence="8" id="KW-1185">Reference proteome</keyword>
<keyword evidence="1" id="KW-1003">Cell membrane</keyword>
<keyword evidence="2 5" id="KW-0812">Transmembrane</keyword>
<dbReference type="EMBL" id="SGXG01000001">
    <property type="protein sequence ID" value="RZS97199.1"/>
    <property type="molecule type" value="Genomic_DNA"/>
</dbReference>
<sequence>MIWAYPDVKLITWLAVLFALLYAVYLYRFYRINKKLNVTTHRLILKLLLRISYFVLFLIALAGPSIGTSLKEIKEEGRDIFIAIDLSQSMNATDIGPNRLQRVKFELKNLVKRFAGDRIGLIIFSSEAFIQCPLTFDQNVLQLHLDGLNTGLVPNQGTDISAPLAMALSKFETEESNGIKSKSVILISDGEDFADNFRDITGKLNESGIKVFTLGVGTSQGSTIPRGNGLIFDPKTNQPAITRLEPANMKLIAAQTNGQYFELSDEVQEINDLIIAIERLEGTVTGSRMIEASANKYFYFLLIGLCLAVIDMILPFKTINL</sequence>
<comment type="caution">
    <text evidence="7">The sequence shown here is derived from an EMBL/GenBank/DDBJ whole genome shotgun (WGS) entry which is preliminary data.</text>
</comment>
<protein>
    <submittedName>
        <fullName evidence="7">Ca-activated chloride channel family protein</fullName>
    </submittedName>
</protein>
<keyword evidence="3 5" id="KW-1133">Transmembrane helix</keyword>
<evidence type="ECO:0000256" key="1">
    <source>
        <dbReference type="ARBA" id="ARBA00022475"/>
    </source>
</evidence>
<feature type="transmembrane region" description="Helical" evidence="5">
    <location>
        <begin position="297"/>
        <end position="316"/>
    </location>
</feature>
<evidence type="ECO:0000313" key="8">
    <source>
        <dbReference type="Proteomes" id="UP000292209"/>
    </source>
</evidence>
<dbReference type="PANTHER" id="PTHR22550:SF5">
    <property type="entry name" value="LEUCINE ZIPPER PROTEIN 4"/>
    <property type="match status" value="1"/>
</dbReference>
<evidence type="ECO:0000313" key="7">
    <source>
        <dbReference type="EMBL" id="RZS97199.1"/>
    </source>
</evidence>
<name>A0A4V2F6R1_9BACT</name>
<dbReference type="Gene3D" id="3.40.50.410">
    <property type="entry name" value="von Willebrand factor, type A domain"/>
    <property type="match status" value="1"/>
</dbReference>
<evidence type="ECO:0000256" key="5">
    <source>
        <dbReference type="SAM" id="Phobius"/>
    </source>
</evidence>
<dbReference type="PROSITE" id="PS50234">
    <property type="entry name" value="VWFA"/>
    <property type="match status" value="1"/>
</dbReference>
<dbReference type="RefSeq" id="WP_130276009.1">
    <property type="nucleotide sequence ID" value="NZ_SGXG01000001.1"/>
</dbReference>
<dbReference type="AlphaFoldDB" id="A0A4V2F6R1"/>
<dbReference type="Pfam" id="PF13519">
    <property type="entry name" value="VWA_2"/>
    <property type="match status" value="1"/>
</dbReference>
<accession>A0A4V2F6R1</accession>
<evidence type="ECO:0000256" key="3">
    <source>
        <dbReference type="ARBA" id="ARBA00022989"/>
    </source>
</evidence>
<feature type="transmembrane region" description="Helical" evidence="5">
    <location>
        <begin position="51"/>
        <end position="70"/>
    </location>
</feature>
<dbReference type="SMART" id="SM00327">
    <property type="entry name" value="VWA"/>
    <property type="match status" value="1"/>
</dbReference>
<keyword evidence="4 5" id="KW-0472">Membrane</keyword>
<dbReference type="PANTHER" id="PTHR22550">
    <property type="entry name" value="SPORE GERMINATION PROTEIN"/>
    <property type="match status" value="1"/>
</dbReference>
<dbReference type="InterPro" id="IPR002035">
    <property type="entry name" value="VWF_A"/>
</dbReference>
<dbReference type="OrthoDB" id="6206554at2"/>
<feature type="domain" description="VWFA" evidence="6">
    <location>
        <begin position="79"/>
        <end position="280"/>
    </location>
</feature>
<gene>
    <name evidence="7" type="ORF">BC751_2797</name>
</gene>
<reference evidence="7 8" key="1">
    <citation type="submission" date="2019-02" db="EMBL/GenBank/DDBJ databases">
        <title>Genomic Encyclopedia of Archaeal and Bacterial Type Strains, Phase II (KMG-II): from individual species to whole genera.</title>
        <authorList>
            <person name="Goeker M."/>
        </authorList>
    </citation>
    <scope>NUCLEOTIDE SEQUENCE [LARGE SCALE GENOMIC DNA]</scope>
    <source>
        <strain evidence="7 8">DSM 21411</strain>
    </source>
</reference>
<evidence type="ECO:0000256" key="2">
    <source>
        <dbReference type="ARBA" id="ARBA00022692"/>
    </source>
</evidence>
<evidence type="ECO:0000259" key="6">
    <source>
        <dbReference type="PROSITE" id="PS50234"/>
    </source>
</evidence>
<dbReference type="SUPFAM" id="SSF53300">
    <property type="entry name" value="vWA-like"/>
    <property type="match status" value="1"/>
</dbReference>
<proteinExistence type="predicted"/>
<organism evidence="7 8">
    <name type="scientific">Cecembia calidifontis</name>
    <dbReference type="NCBI Taxonomy" id="1187080"/>
    <lineage>
        <taxon>Bacteria</taxon>
        <taxon>Pseudomonadati</taxon>
        <taxon>Bacteroidota</taxon>
        <taxon>Cytophagia</taxon>
        <taxon>Cytophagales</taxon>
        <taxon>Cyclobacteriaceae</taxon>
        <taxon>Cecembia</taxon>
    </lineage>
</organism>